<comment type="cofactor">
    <cofactor evidence="1">
        <name>a divalent metal cation</name>
        <dbReference type="ChEBI" id="CHEBI:60240"/>
    </cofactor>
</comment>
<keyword evidence="4" id="KW-1185">Reference proteome</keyword>
<dbReference type="PANTHER" id="PTHR15092:SF42">
    <property type="entry name" value="POLY(A)-SPECIFIC RIBONUCLEASE PARN-LIKE"/>
    <property type="match status" value="1"/>
</dbReference>
<evidence type="ECO:0000313" key="3">
    <source>
        <dbReference type="EMBL" id="CAI9095207.1"/>
    </source>
</evidence>
<dbReference type="Pfam" id="PF04857">
    <property type="entry name" value="CAF1"/>
    <property type="match status" value="1"/>
</dbReference>
<dbReference type="Proteomes" id="UP001161247">
    <property type="component" value="Chromosome 2"/>
</dbReference>
<dbReference type="PANTHER" id="PTHR15092">
    <property type="entry name" value="POLY A -SPECIFIC RIBONUCLEASE/TARGET OF EGR1, MEMBER 1"/>
    <property type="match status" value="1"/>
</dbReference>
<dbReference type="InterPro" id="IPR012337">
    <property type="entry name" value="RNaseH-like_sf"/>
</dbReference>
<dbReference type="AlphaFoldDB" id="A0AAV1CL39"/>
<organism evidence="3 4">
    <name type="scientific">Oldenlandia corymbosa var. corymbosa</name>
    <dbReference type="NCBI Taxonomy" id="529605"/>
    <lineage>
        <taxon>Eukaryota</taxon>
        <taxon>Viridiplantae</taxon>
        <taxon>Streptophyta</taxon>
        <taxon>Embryophyta</taxon>
        <taxon>Tracheophyta</taxon>
        <taxon>Spermatophyta</taxon>
        <taxon>Magnoliopsida</taxon>
        <taxon>eudicotyledons</taxon>
        <taxon>Gunneridae</taxon>
        <taxon>Pentapetalae</taxon>
        <taxon>asterids</taxon>
        <taxon>lamiids</taxon>
        <taxon>Gentianales</taxon>
        <taxon>Rubiaceae</taxon>
        <taxon>Rubioideae</taxon>
        <taxon>Spermacoceae</taxon>
        <taxon>Hedyotis-Oldenlandia complex</taxon>
        <taxon>Oldenlandia</taxon>
    </lineage>
</organism>
<proteinExistence type="inferred from homology"/>
<accession>A0AAV1CL39</accession>
<comment type="similarity">
    <text evidence="2">Belongs to the CAF1 family.</text>
</comment>
<name>A0AAV1CL39_OLDCO</name>
<evidence type="ECO:0000313" key="4">
    <source>
        <dbReference type="Proteomes" id="UP001161247"/>
    </source>
</evidence>
<sequence>MWQRRLLSTNIHKASFEASAPLQNRNLKNRKWAVKQVKKSNFVEALDEIKTHIANSDFVAVSLQKTGAFSSPWQKVLPFDTADIAYFKAKYAAERFQMFQFAVCPFSVKSSKLIAYPYNFHLFPRDELKIGMPSYSFLCQSSYLTAMAREGFDFNACINDGISYLSRAQESAAKDRTGNPLLKYKEIHSPLPKSANSVADSMFVERIKSRIRNWISACQDSEKKTDANADALINSLRKIVSGSEMFGLRSSLTVDVCSDRQVQLVLESLNNFTSVVPLLVPGKEGNTQAVRVVLTTSEEDKVAFEKELQLKEEEHNKRIRGFREVIDLISTSQKPVVAHNLINEFTFLHSKFLAPLPSTINEFRTSLCSIFPYIFDVNHLMMAIGSQRKLNKLSAAISQMKRRFTGQLNVEIPETFGPSDIGGHGRSVLRICELFAKLSLTLSPDAADTAPPTLMSEANIFNPHLSSPSDLLDEDVGISTKDTRRINISDLVFLWGFGEGMSARKLKNLLSSAHEAFSGEFDVRMADTNCAVVVFWNPGFAERFLEIMNSGGMNHEPLKDLISEGVRAASYRTYQRVCEQGLWEADLADALDKALEGTVDHVEANSEQEPLHVSWNSDELINLDDL</sequence>
<evidence type="ECO:0000256" key="2">
    <source>
        <dbReference type="ARBA" id="ARBA00008372"/>
    </source>
</evidence>
<dbReference type="EMBL" id="OX459119">
    <property type="protein sequence ID" value="CAI9095207.1"/>
    <property type="molecule type" value="Genomic_DNA"/>
</dbReference>
<protein>
    <submittedName>
        <fullName evidence="3">OLC1v1031094C1</fullName>
    </submittedName>
</protein>
<gene>
    <name evidence="3" type="ORF">OLC1_LOCUS6226</name>
</gene>
<dbReference type="GO" id="GO:0000175">
    <property type="term" value="F:3'-5'-RNA exonuclease activity"/>
    <property type="evidence" value="ECO:0007669"/>
    <property type="project" value="TreeGrafter"/>
</dbReference>
<dbReference type="GO" id="GO:0003723">
    <property type="term" value="F:RNA binding"/>
    <property type="evidence" value="ECO:0007669"/>
    <property type="project" value="TreeGrafter"/>
</dbReference>
<dbReference type="Gene3D" id="3.30.420.10">
    <property type="entry name" value="Ribonuclease H-like superfamily/Ribonuclease H"/>
    <property type="match status" value="2"/>
</dbReference>
<evidence type="ECO:0000256" key="1">
    <source>
        <dbReference type="ARBA" id="ARBA00001968"/>
    </source>
</evidence>
<dbReference type="SUPFAM" id="SSF53098">
    <property type="entry name" value="Ribonuclease H-like"/>
    <property type="match status" value="1"/>
</dbReference>
<dbReference type="InterPro" id="IPR051181">
    <property type="entry name" value="CAF1_poly(A)_ribonucleases"/>
</dbReference>
<dbReference type="InterPro" id="IPR006941">
    <property type="entry name" value="RNase_CAF1"/>
</dbReference>
<reference evidence="3" key="1">
    <citation type="submission" date="2023-03" db="EMBL/GenBank/DDBJ databases">
        <authorList>
            <person name="Julca I."/>
        </authorList>
    </citation>
    <scope>NUCLEOTIDE SEQUENCE</scope>
</reference>
<dbReference type="InterPro" id="IPR036397">
    <property type="entry name" value="RNaseH_sf"/>
</dbReference>